<dbReference type="CDD" id="cd04607">
    <property type="entry name" value="CBS_pair_NTP_transferase_assoc"/>
    <property type="match status" value="1"/>
</dbReference>
<keyword evidence="4" id="KW-1185">Reference proteome</keyword>
<dbReference type="Pfam" id="PF00571">
    <property type="entry name" value="CBS"/>
    <property type="match status" value="1"/>
</dbReference>
<dbReference type="EMBL" id="CP040602">
    <property type="protein sequence ID" value="QCU90469.1"/>
    <property type="molecule type" value="Genomic_DNA"/>
</dbReference>
<proteinExistence type="predicted"/>
<name>A0A4P9K648_9GAMM</name>
<evidence type="ECO:0000313" key="4">
    <source>
        <dbReference type="Proteomes" id="UP000304864"/>
    </source>
</evidence>
<dbReference type="Proteomes" id="UP000304864">
    <property type="component" value="Chromosome"/>
</dbReference>
<organism evidence="3 4">
    <name type="scientific">Thiomicrorhabdus sediminis</name>
    <dbReference type="NCBI Taxonomy" id="2580412"/>
    <lineage>
        <taxon>Bacteria</taxon>
        <taxon>Pseudomonadati</taxon>
        <taxon>Pseudomonadota</taxon>
        <taxon>Gammaproteobacteria</taxon>
        <taxon>Thiotrichales</taxon>
        <taxon>Piscirickettsiaceae</taxon>
        <taxon>Thiomicrorhabdus</taxon>
    </lineage>
</organism>
<dbReference type="InterPro" id="IPR046342">
    <property type="entry name" value="CBS_dom_sf"/>
</dbReference>
<dbReference type="Gene3D" id="3.10.580.10">
    <property type="entry name" value="CBS-domain"/>
    <property type="match status" value="1"/>
</dbReference>
<dbReference type="RefSeq" id="WP_138565143.1">
    <property type="nucleotide sequence ID" value="NZ_CP040602.1"/>
</dbReference>
<dbReference type="PROSITE" id="PS51371">
    <property type="entry name" value="CBS"/>
    <property type="match status" value="1"/>
</dbReference>
<dbReference type="SMART" id="SM00116">
    <property type="entry name" value="CBS"/>
    <property type="match status" value="1"/>
</dbReference>
<reference evidence="3 4" key="1">
    <citation type="submission" date="2019-05" db="EMBL/GenBank/DDBJ databases">
        <title>Thiomicrorhabdus sediminis sp. nov, a novel sulfur-oxidizing bacterium isolated from coastal sediment.</title>
        <authorList>
            <person name="Liu X."/>
        </authorList>
    </citation>
    <scope>NUCLEOTIDE SEQUENCE [LARGE SCALE GENOMIC DNA]</scope>
    <source>
        <strain evidence="3 4">G1</strain>
    </source>
</reference>
<dbReference type="KEGG" id="thig:FE785_07405"/>
<dbReference type="PANTHER" id="PTHR22572">
    <property type="entry name" value="SUGAR-1-PHOSPHATE GUANYL TRANSFERASE"/>
    <property type="match status" value="1"/>
</dbReference>
<dbReference type="SUPFAM" id="SSF53448">
    <property type="entry name" value="Nucleotide-diphospho-sugar transferases"/>
    <property type="match status" value="1"/>
</dbReference>
<dbReference type="Pfam" id="PF00483">
    <property type="entry name" value="NTP_transferase"/>
    <property type="match status" value="1"/>
</dbReference>
<dbReference type="CDD" id="cd06426">
    <property type="entry name" value="NTP_transferase_like_2"/>
    <property type="match status" value="1"/>
</dbReference>
<dbReference type="AlphaFoldDB" id="A0A4P9K648"/>
<dbReference type="InterPro" id="IPR050486">
    <property type="entry name" value="Mannose-1P_guanyltransferase"/>
</dbReference>
<feature type="domain" description="CBS" evidence="2">
    <location>
        <begin position="1"/>
        <end position="60"/>
    </location>
</feature>
<sequence length="356" mass="40352">MQLFDWHSIAISPSDSIREALTVLDQQSLQIVLVVDDNQALVGTVTDGDVRRALLRGETLNSEVSSAMNRSPTIGLNNETEVVWHQKMLRKSLRHLPIADENNKVIGLYYQKGQVTEVRKNPIVLMLGGQGMRLRPLTETVPKPMLMVGNQPILETIVKHIAEQGFTEFYFCINYLGEQIRKHFGNGEKWGINITYIQENAAMGTAGALSLLPLLPKEPFIVMNGDLLTKINLCSLIKFHKEHDNKVTACVREYTQQVPYGVVELDGSYVSQMVEKPSYRYFVNAGIYCLSPETLQLVPQNEFYDMPTLIAEILSDKEKVGGFPITEYWMDIGQMPDFEQAQMDYEVYFNHLDEVG</sequence>
<dbReference type="InterPro" id="IPR000644">
    <property type="entry name" value="CBS_dom"/>
</dbReference>
<accession>A0A4P9K648</accession>
<dbReference type="InterPro" id="IPR005835">
    <property type="entry name" value="NTP_transferase_dom"/>
</dbReference>
<dbReference type="Gene3D" id="3.90.550.10">
    <property type="entry name" value="Spore Coat Polysaccharide Biosynthesis Protein SpsA, Chain A"/>
    <property type="match status" value="1"/>
</dbReference>
<dbReference type="SUPFAM" id="SSF54631">
    <property type="entry name" value="CBS-domain pair"/>
    <property type="match status" value="1"/>
</dbReference>
<keyword evidence="1" id="KW-0129">CBS domain</keyword>
<gene>
    <name evidence="3" type="ORF">FE785_07405</name>
</gene>
<evidence type="ECO:0000259" key="2">
    <source>
        <dbReference type="PROSITE" id="PS51371"/>
    </source>
</evidence>
<evidence type="ECO:0000256" key="1">
    <source>
        <dbReference type="PROSITE-ProRule" id="PRU00703"/>
    </source>
</evidence>
<dbReference type="OrthoDB" id="9788272at2"/>
<evidence type="ECO:0000313" key="3">
    <source>
        <dbReference type="EMBL" id="QCU90469.1"/>
    </source>
</evidence>
<dbReference type="InterPro" id="IPR029044">
    <property type="entry name" value="Nucleotide-diphossugar_trans"/>
</dbReference>
<protein>
    <submittedName>
        <fullName evidence="3">CBS domain-containing protein</fullName>
    </submittedName>
</protein>